<feature type="signal peptide" evidence="2">
    <location>
        <begin position="1"/>
        <end position="27"/>
    </location>
</feature>
<evidence type="ECO:0000256" key="1">
    <source>
        <dbReference type="SAM" id="Coils"/>
    </source>
</evidence>
<reference evidence="4" key="1">
    <citation type="journal article" date="2010" name="Appl. Environ. Microbiol.">
        <title>Cellulosilyticum ruminicola, a newly described rumen bacterium that possesses redundant fibrolytic-protein-encoding genes and degrades lignocellulose with multiple carbohydrate- borne fibrolytic enzymes.</title>
        <authorList>
            <person name="Cai S."/>
            <person name="Li J."/>
            <person name="Hu F.Z."/>
            <person name="Zhang K."/>
            <person name="Luo Y."/>
            <person name="Janto B."/>
            <person name="Boissy R."/>
            <person name="Ehrlich G."/>
            <person name="Dong X."/>
        </authorList>
    </citation>
    <scope>NUCLEOTIDE SEQUENCE</scope>
    <source>
        <strain evidence="4">CGMCC 1.5065</strain>
    </source>
</reference>
<feature type="non-terminal residue" evidence="4">
    <location>
        <position position="371"/>
    </location>
</feature>
<feature type="chain" id="PRO_5003032981" evidence="2">
    <location>
        <begin position="28"/>
        <end position="371"/>
    </location>
</feature>
<dbReference type="InterPro" id="IPR012854">
    <property type="entry name" value="Cu_amine_oxidase-like_N"/>
</dbReference>
<dbReference type="EMBL" id="GU211277">
    <property type="protein sequence ID" value="ACZ98601.1"/>
    <property type="molecule type" value="Genomic_DNA"/>
</dbReference>
<evidence type="ECO:0000313" key="4">
    <source>
        <dbReference type="EMBL" id="ACZ98601.1"/>
    </source>
</evidence>
<name>D2KFJ9_9FIRM</name>
<dbReference type="AlphaFoldDB" id="D2KFJ9"/>
<organism evidence="4">
    <name type="scientific">Cellulosilyticum ruminicola</name>
    <dbReference type="NCBI Taxonomy" id="425254"/>
    <lineage>
        <taxon>Bacteria</taxon>
        <taxon>Bacillati</taxon>
        <taxon>Bacillota</taxon>
        <taxon>Clostridia</taxon>
        <taxon>Lachnospirales</taxon>
        <taxon>Cellulosilyticaceae</taxon>
        <taxon>Cellulosilyticum</taxon>
    </lineage>
</organism>
<dbReference type="Pfam" id="PF07833">
    <property type="entry name" value="Cu_amine_oxidN1"/>
    <property type="match status" value="1"/>
</dbReference>
<accession>D2KFJ9</accession>
<keyword evidence="2" id="KW-0732">Signal</keyword>
<feature type="domain" description="Copper amine oxidase-like N-terminal" evidence="3">
    <location>
        <begin position="24"/>
        <end position="89"/>
    </location>
</feature>
<protein>
    <submittedName>
        <fullName evidence="4">Protease inhibitor</fullName>
    </submittedName>
</protein>
<evidence type="ECO:0000259" key="3">
    <source>
        <dbReference type="Pfam" id="PF07833"/>
    </source>
</evidence>
<dbReference type="InterPro" id="IPR036582">
    <property type="entry name" value="Mao_N_sf"/>
</dbReference>
<dbReference type="Gene3D" id="3.30.457.10">
    <property type="entry name" value="Copper amine oxidase-like, N-terminal domain"/>
    <property type="match status" value="1"/>
</dbReference>
<dbReference type="SUPFAM" id="SSF55383">
    <property type="entry name" value="Copper amine oxidase, domain N"/>
    <property type="match status" value="1"/>
</dbReference>
<keyword evidence="1" id="KW-0175">Coiled coil</keyword>
<evidence type="ECO:0000256" key="2">
    <source>
        <dbReference type="SAM" id="SignalP"/>
    </source>
</evidence>
<proteinExistence type="predicted"/>
<feature type="coiled-coil region" evidence="1">
    <location>
        <begin position="105"/>
        <end position="132"/>
    </location>
</feature>
<sequence>MKMSKKYKRICLAFGLGTALCATAVSAANYTKTITATYRNIDVTYNGASKTLSAEPFLVDGSTYVPLRAVSEIMGADVKWNGTTNTVTITNAAGSADSTALEQQLATANYQVTTLQRELENVKKELETYKTNNSTNNSSSTSGTDITSAELTATEKFLSDTYADYFDDIYFDFDITKKGARLQLEISYSDRKDDTAFLKLRESKITDMLESVCSDISSRHKNIDIQGTITYTKNDIDRATFSYTAKTGRLRATCGLDVDSVKETVEDNLTKMFIQGYANSAVKDVDVSANNSNSTVNIRIYLDAAGDSFTNAWKVEENRKQIQIDFQRDLKSLCNKIDDDTDYAITIDVYTFNSSTYLASYDYKSDSLSLK</sequence>